<organism evidence="7 8">
    <name type="scientific">Psychrobacillus insolitus</name>
    <dbReference type="NCBI Taxonomy" id="1461"/>
    <lineage>
        <taxon>Bacteria</taxon>
        <taxon>Bacillati</taxon>
        <taxon>Bacillota</taxon>
        <taxon>Bacilli</taxon>
        <taxon>Bacillales</taxon>
        <taxon>Bacillaceae</taxon>
        <taxon>Psychrobacillus</taxon>
    </lineage>
</organism>
<dbReference type="InterPro" id="IPR051461">
    <property type="entry name" value="UPF0750_membrane"/>
</dbReference>
<protein>
    <submittedName>
        <fullName evidence="7">Putative 5xTM membrane YitT family protein</fullName>
    </submittedName>
</protein>
<evidence type="ECO:0000256" key="5">
    <source>
        <dbReference type="ARBA" id="ARBA00023136"/>
    </source>
</evidence>
<evidence type="ECO:0000256" key="2">
    <source>
        <dbReference type="ARBA" id="ARBA00022475"/>
    </source>
</evidence>
<feature type="transmembrane region" description="Helical" evidence="6">
    <location>
        <begin position="72"/>
        <end position="94"/>
    </location>
</feature>
<feature type="transmembrane region" description="Helical" evidence="6">
    <location>
        <begin position="46"/>
        <end position="65"/>
    </location>
</feature>
<accession>A0A2W7MMI7</accession>
<reference evidence="7 8" key="1">
    <citation type="submission" date="2018-06" db="EMBL/GenBank/DDBJ databases">
        <title>Genomic Encyclopedia of Type Strains, Phase IV (KMG-IV): sequencing the most valuable type-strain genomes for metagenomic binning, comparative biology and taxonomic classification.</title>
        <authorList>
            <person name="Goeker M."/>
        </authorList>
    </citation>
    <scope>NUCLEOTIDE SEQUENCE [LARGE SCALE GENOMIC DNA]</scope>
    <source>
        <strain evidence="7 8">DSM 5</strain>
    </source>
</reference>
<evidence type="ECO:0000256" key="1">
    <source>
        <dbReference type="ARBA" id="ARBA00004651"/>
    </source>
</evidence>
<comment type="caution">
    <text evidence="7">The sequence shown here is derived from an EMBL/GenBank/DDBJ whole genome shotgun (WGS) entry which is preliminary data.</text>
</comment>
<keyword evidence="2" id="KW-1003">Cell membrane</keyword>
<dbReference type="PANTHER" id="PTHR33545">
    <property type="entry name" value="UPF0750 MEMBRANE PROTEIN YITT-RELATED"/>
    <property type="match status" value="1"/>
</dbReference>
<name>A0A2W7MMI7_9BACI</name>
<dbReference type="EMBL" id="QKZI01000002">
    <property type="protein sequence ID" value="PZX05695.1"/>
    <property type="molecule type" value="Genomic_DNA"/>
</dbReference>
<evidence type="ECO:0000256" key="6">
    <source>
        <dbReference type="SAM" id="Phobius"/>
    </source>
</evidence>
<feature type="transmembrane region" description="Helical" evidence="6">
    <location>
        <begin position="171"/>
        <end position="189"/>
    </location>
</feature>
<feature type="transmembrane region" description="Helical" evidence="6">
    <location>
        <begin position="100"/>
        <end position="123"/>
    </location>
</feature>
<dbReference type="OrthoDB" id="2602718at2"/>
<comment type="subcellular location">
    <subcellularLocation>
        <location evidence="1">Cell membrane</location>
        <topology evidence="1">Multi-pass membrane protein</topology>
    </subcellularLocation>
</comment>
<dbReference type="RefSeq" id="WP_111439145.1">
    <property type="nucleotide sequence ID" value="NZ_QKZI01000002.1"/>
</dbReference>
<keyword evidence="8" id="KW-1185">Reference proteome</keyword>
<evidence type="ECO:0000256" key="4">
    <source>
        <dbReference type="ARBA" id="ARBA00022989"/>
    </source>
</evidence>
<evidence type="ECO:0000313" key="7">
    <source>
        <dbReference type="EMBL" id="PZX05695.1"/>
    </source>
</evidence>
<dbReference type="GO" id="GO:0005886">
    <property type="term" value="C:plasma membrane"/>
    <property type="evidence" value="ECO:0007669"/>
    <property type="project" value="UniProtKB-SubCell"/>
</dbReference>
<evidence type="ECO:0000313" key="8">
    <source>
        <dbReference type="Proteomes" id="UP000248646"/>
    </source>
</evidence>
<dbReference type="Proteomes" id="UP000248646">
    <property type="component" value="Unassembled WGS sequence"/>
</dbReference>
<keyword evidence="3 6" id="KW-0812">Transmembrane</keyword>
<proteinExistence type="predicted"/>
<gene>
    <name evidence="7" type="ORF">C7437_102154</name>
</gene>
<feature type="transmembrane region" description="Helical" evidence="6">
    <location>
        <begin position="143"/>
        <end position="165"/>
    </location>
</feature>
<feature type="transmembrane region" description="Helical" evidence="6">
    <location>
        <begin position="7"/>
        <end position="26"/>
    </location>
</feature>
<evidence type="ECO:0000256" key="3">
    <source>
        <dbReference type="ARBA" id="ARBA00022692"/>
    </source>
</evidence>
<dbReference type="PANTHER" id="PTHR33545:SF5">
    <property type="entry name" value="UPF0750 MEMBRANE PROTEIN YITT"/>
    <property type="match status" value="1"/>
</dbReference>
<dbReference type="InterPro" id="IPR003740">
    <property type="entry name" value="YitT"/>
</dbReference>
<dbReference type="AlphaFoldDB" id="A0A2W7MMI7"/>
<dbReference type="Pfam" id="PF02588">
    <property type="entry name" value="YitT_membrane"/>
    <property type="match status" value="1"/>
</dbReference>
<keyword evidence="5 6" id="KW-0472">Membrane</keyword>
<keyword evidence="4 6" id="KW-1133">Transmembrane helix</keyword>
<sequence>MYFFHKTLIILVGSVLVGIGINFFLVPFHLLDGGGIGIGLIMHYLWNIKVGIAIMCISLPIFLIAWIHYRAFFYNGIHGLLFSSVVIDFLYPLHIAGEKFVANGIIGAICGGVFVGLGVGLMLRVETSIGGTDLLAQMISKFLRVNPGLCILTFDFMVVVVGSVVVDTVSLFRSCLTVISVGITTSIIMKRHY</sequence>